<feature type="region of interest" description="Disordered" evidence="1">
    <location>
        <begin position="1"/>
        <end position="29"/>
    </location>
</feature>
<accession>A0ABR4NR36</accession>
<evidence type="ECO:0000313" key="4">
    <source>
        <dbReference type="Proteomes" id="UP001623330"/>
    </source>
</evidence>
<organism evidence="3 4">
    <name type="scientific">Nakaseomyces bracarensis</name>
    <dbReference type="NCBI Taxonomy" id="273131"/>
    <lineage>
        <taxon>Eukaryota</taxon>
        <taxon>Fungi</taxon>
        <taxon>Dikarya</taxon>
        <taxon>Ascomycota</taxon>
        <taxon>Saccharomycotina</taxon>
        <taxon>Saccharomycetes</taxon>
        <taxon>Saccharomycetales</taxon>
        <taxon>Saccharomycetaceae</taxon>
        <taxon>Nakaseomyces</taxon>
    </lineage>
</organism>
<reference evidence="3 4" key="1">
    <citation type="submission" date="2024-05" db="EMBL/GenBank/DDBJ databases">
        <title>Long read based assembly of the Candida bracarensis genome reveals expanded adhesin content.</title>
        <authorList>
            <person name="Marcet-Houben M."/>
            <person name="Ksiezopolska E."/>
            <person name="Gabaldon T."/>
        </authorList>
    </citation>
    <scope>NUCLEOTIDE SEQUENCE [LARGE SCALE GENOMIC DNA]</scope>
    <source>
        <strain evidence="3 4">CBM6</strain>
    </source>
</reference>
<feature type="compositionally biased region" description="Basic and acidic residues" evidence="1">
    <location>
        <begin position="20"/>
        <end position="29"/>
    </location>
</feature>
<keyword evidence="4" id="KW-1185">Reference proteome</keyword>
<feature type="region of interest" description="Disordered" evidence="1">
    <location>
        <begin position="53"/>
        <end position="90"/>
    </location>
</feature>
<dbReference type="Pfam" id="PF22048">
    <property type="entry name" value="LSO1_2-like"/>
    <property type="match status" value="1"/>
</dbReference>
<feature type="compositionally biased region" description="Basic and acidic residues" evidence="1">
    <location>
        <begin position="53"/>
        <end position="72"/>
    </location>
</feature>
<dbReference type="EMBL" id="JBEVYD010000009">
    <property type="protein sequence ID" value="KAL3230667.1"/>
    <property type="molecule type" value="Genomic_DNA"/>
</dbReference>
<gene>
    <name evidence="3" type="ORF">RNJ44_01116</name>
</gene>
<sequence>MGKRFSESAAKVAQGRARKRQQEYEKNRAHREFLEAEEAKKWEDGARTGVSKKEIMEQKRQEKLAAKKERDAALAAEEEALGRGGKGRRL</sequence>
<protein>
    <recommendedName>
        <fullName evidence="2">LSO1/LSO2 domain-containing protein</fullName>
    </recommendedName>
</protein>
<dbReference type="Proteomes" id="UP001623330">
    <property type="component" value="Unassembled WGS sequence"/>
</dbReference>
<evidence type="ECO:0000313" key="3">
    <source>
        <dbReference type="EMBL" id="KAL3230667.1"/>
    </source>
</evidence>
<evidence type="ECO:0000259" key="2">
    <source>
        <dbReference type="Pfam" id="PF22048"/>
    </source>
</evidence>
<evidence type="ECO:0000256" key="1">
    <source>
        <dbReference type="SAM" id="MobiDB-lite"/>
    </source>
</evidence>
<feature type="domain" description="LSO1/LSO2" evidence="2">
    <location>
        <begin position="10"/>
        <end position="78"/>
    </location>
</feature>
<dbReference type="InterPro" id="IPR054413">
    <property type="entry name" value="LSO1/2"/>
</dbReference>
<comment type="caution">
    <text evidence="3">The sequence shown here is derived from an EMBL/GenBank/DDBJ whole genome shotgun (WGS) entry which is preliminary data.</text>
</comment>
<name>A0ABR4NR36_9SACH</name>
<proteinExistence type="predicted"/>